<feature type="transmembrane region" description="Helical" evidence="9">
    <location>
        <begin position="45"/>
        <end position="62"/>
    </location>
</feature>
<comment type="similarity">
    <text evidence="2">Belongs to the ABC transporter superfamily.</text>
</comment>
<keyword evidence="3" id="KW-0813">Transport</keyword>
<dbReference type="InterPro" id="IPR025662">
    <property type="entry name" value="Sigma_54_int_dom_ATP-bd_1"/>
</dbReference>
<dbReference type="PROSITE" id="PS50893">
    <property type="entry name" value="ABC_TRANSPORTER_2"/>
    <property type="match status" value="1"/>
</dbReference>
<dbReference type="Proteomes" id="UP000199309">
    <property type="component" value="Unassembled WGS sequence"/>
</dbReference>
<evidence type="ECO:0000259" key="10">
    <source>
        <dbReference type="PROSITE" id="PS50893"/>
    </source>
</evidence>
<dbReference type="GO" id="GO:0042626">
    <property type="term" value="F:ATPase-coupled transmembrane transporter activity"/>
    <property type="evidence" value="ECO:0007669"/>
    <property type="project" value="TreeGrafter"/>
</dbReference>
<keyword evidence="8 9" id="KW-0472">Membrane</keyword>
<dbReference type="PROSITE" id="PS00211">
    <property type="entry name" value="ABC_TRANSPORTER_1"/>
    <property type="match status" value="1"/>
</dbReference>
<dbReference type="InterPro" id="IPR015856">
    <property type="entry name" value="ABC_transpr_CbiO/EcfA_su"/>
</dbReference>
<dbReference type="Pfam" id="PF00005">
    <property type="entry name" value="ABC_tran"/>
    <property type="match status" value="1"/>
</dbReference>
<evidence type="ECO:0000313" key="11">
    <source>
        <dbReference type="EMBL" id="SDN06728.1"/>
    </source>
</evidence>
<keyword evidence="9" id="KW-0812">Transmembrane</keyword>
<dbReference type="OrthoDB" id="197875at2"/>
<organism evidence="11 12">
    <name type="scientific">Megasphaera paucivorans</name>
    <dbReference type="NCBI Taxonomy" id="349095"/>
    <lineage>
        <taxon>Bacteria</taxon>
        <taxon>Bacillati</taxon>
        <taxon>Bacillota</taxon>
        <taxon>Negativicutes</taxon>
        <taxon>Veillonellales</taxon>
        <taxon>Veillonellaceae</taxon>
        <taxon>Megasphaera</taxon>
    </lineage>
</organism>
<dbReference type="Pfam" id="PF17099">
    <property type="entry name" value="TrpP"/>
    <property type="match status" value="1"/>
</dbReference>
<evidence type="ECO:0000313" key="12">
    <source>
        <dbReference type="Proteomes" id="UP000199309"/>
    </source>
</evidence>
<dbReference type="PANTHER" id="PTHR43553:SF27">
    <property type="entry name" value="ENERGY-COUPLING FACTOR TRANSPORTER ATP-BINDING PROTEIN ECFA2"/>
    <property type="match status" value="1"/>
</dbReference>
<evidence type="ECO:0000256" key="1">
    <source>
        <dbReference type="ARBA" id="ARBA00004202"/>
    </source>
</evidence>
<dbReference type="PROSITE" id="PS00675">
    <property type="entry name" value="SIGMA54_INTERACT_1"/>
    <property type="match status" value="1"/>
</dbReference>
<dbReference type="SMART" id="SM00382">
    <property type="entry name" value="AAA"/>
    <property type="match status" value="1"/>
</dbReference>
<dbReference type="EMBL" id="FNHQ01000022">
    <property type="protein sequence ID" value="SDN06728.1"/>
    <property type="molecule type" value="Genomic_DNA"/>
</dbReference>
<dbReference type="InterPro" id="IPR003439">
    <property type="entry name" value="ABC_transporter-like_ATP-bd"/>
</dbReference>
<dbReference type="GO" id="GO:0043190">
    <property type="term" value="C:ATP-binding cassette (ABC) transporter complex"/>
    <property type="evidence" value="ECO:0007669"/>
    <property type="project" value="TreeGrafter"/>
</dbReference>
<dbReference type="InterPro" id="IPR031360">
    <property type="entry name" value="TrpP"/>
</dbReference>
<keyword evidence="9" id="KW-1133">Transmembrane helix</keyword>
<evidence type="ECO:0000256" key="7">
    <source>
        <dbReference type="ARBA" id="ARBA00022967"/>
    </source>
</evidence>
<keyword evidence="5" id="KW-0547">Nucleotide-binding</keyword>
<dbReference type="InterPro" id="IPR027417">
    <property type="entry name" value="P-loop_NTPase"/>
</dbReference>
<accession>A0A1G9YCA8</accession>
<keyword evidence="6 11" id="KW-0067">ATP-binding</keyword>
<sequence length="498" mass="54820">MERIADISILEFHHRQGGQYRWITVSTLLLAIATILRLVSPSVAGFTPNWAIAMYCIAIHLTKPTYKQSFGIGMVYAFVGVLTSKAAFPYGDFISEPVAALLCCFAVKHLDIIKWKGHTVLPAFTGLICTIISGTIFLTTFKLALNIPDSVFFNVMLPAVCIIGLINGVTTPVLYYPAEKLFAMRGIIDVKSEEMEVSDHSRFKLNPSREGLISMEHLSYTYNKKSKPALDNISLSIHQGDFLVITGESGSGKSALCMAMSGAIPHYFGGVMKGMAFVDNKATTQISIAELACHVGMMLDDYDSQLVAMTVEEEIAFSLQNQGIDPNKIEEAIEHALTKVKLTEYRKREISKLSGGQRQRLVIAGVLAANPDILVFDQPTSALDPEGTRDFYQLLHDLNVKYKHTIIVVEHTLEAVLPYANRLILIQKGRIACDGDVATTLRFMYENNIYATAVPQVFACQMTLEKAGCNMGDIAWLDLDIAINSLKQCCPNGGRVAC</sequence>
<dbReference type="Gene3D" id="3.40.50.300">
    <property type="entry name" value="P-loop containing nucleotide triphosphate hydrolases"/>
    <property type="match status" value="1"/>
</dbReference>
<evidence type="ECO:0000256" key="3">
    <source>
        <dbReference type="ARBA" id="ARBA00022448"/>
    </source>
</evidence>
<name>A0A1G9YCA8_9FIRM</name>
<gene>
    <name evidence="11" type="ORF">SAMN05660299_02040</name>
</gene>
<protein>
    <submittedName>
        <fullName evidence="11">Energy-coupling factor transport system ATP-binding protein</fullName>
    </submittedName>
</protein>
<keyword evidence="4" id="KW-1003">Cell membrane</keyword>
<keyword evidence="7" id="KW-1278">Translocase</keyword>
<dbReference type="STRING" id="349095.SAMN05660299_02040"/>
<feature type="transmembrane region" description="Helical" evidence="9">
    <location>
        <begin position="120"/>
        <end position="145"/>
    </location>
</feature>
<dbReference type="RefSeq" id="WP_091651422.1">
    <property type="nucleotide sequence ID" value="NZ_FNHQ01000022.1"/>
</dbReference>
<feature type="domain" description="ABC transporter" evidence="10">
    <location>
        <begin position="213"/>
        <end position="453"/>
    </location>
</feature>
<feature type="transmembrane region" description="Helical" evidence="9">
    <location>
        <begin position="20"/>
        <end position="39"/>
    </location>
</feature>
<dbReference type="CDD" id="cd03225">
    <property type="entry name" value="ABC_cobalt_CbiO_domain1"/>
    <property type="match status" value="1"/>
</dbReference>
<evidence type="ECO:0000256" key="4">
    <source>
        <dbReference type="ARBA" id="ARBA00022475"/>
    </source>
</evidence>
<evidence type="ECO:0000256" key="5">
    <source>
        <dbReference type="ARBA" id="ARBA00022741"/>
    </source>
</evidence>
<keyword evidence="12" id="KW-1185">Reference proteome</keyword>
<dbReference type="InterPro" id="IPR050095">
    <property type="entry name" value="ECF_ABC_transporter_ATP-bd"/>
</dbReference>
<evidence type="ECO:0000256" key="6">
    <source>
        <dbReference type="ARBA" id="ARBA00022840"/>
    </source>
</evidence>
<dbReference type="InterPro" id="IPR017871">
    <property type="entry name" value="ABC_transporter-like_CS"/>
</dbReference>
<feature type="transmembrane region" description="Helical" evidence="9">
    <location>
        <begin position="69"/>
        <end position="88"/>
    </location>
</feature>
<feature type="transmembrane region" description="Helical" evidence="9">
    <location>
        <begin position="151"/>
        <end position="176"/>
    </location>
</feature>
<dbReference type="GO" id="GO:0016887">
    <property type="term" value="F:ATP hydrolysis activity"/>
    <property type="evidence" value="ECO:0007669"/>
    <property type="project" value="InterPro"/>
</dbReference>
<dbReference type="PANTHER" id="PTHR43553">
    <property type="entry name" value="HEAVY METAL TRANSPORTER"/>
    <property type="match status" value="1"/>
</dbReference>
<dbReference type="GO" id="GO:0005524">
    <property type="term" value="F:ATP binding"/>
    <property type="evidence" value="ECO:0007669"/>
    <property type="project" value="UniProtKB-KW"/>
</dbReference>
<reference evidence="11 12" key="1">
    <citation type="submission" date="2016-10" db="EMBL/GenBank/DDBJ databases">
        <authorList>
            <person name="de Groot N.N."/>
        </authorList>
    </citation>
    <scope>NUCLEOTIDE SEQUENCE [LARGE SCALE GENOMIC DNA]</scope>
    <source>
        <strain evidence="11 12">DSM 16981</strain>
    </source>
</reference>
<dbReference type="SUPFAM" id="SSF52540">
    <property type="entry name" value="P-loop containing nucleoside triphosphate hydrolases"/>
    <property type="match status" value="1"/>
</dbReference>
<dbReference type="AlphaFoldDB" id="A0A1G9YCA8"/>
<comment type="subcellular location">
    <subcellularLocation>
        <location evidence="1">Cell membrane</location>
        <topology evidence="1">Peripheral membrane protein</topology>
    </subcellularLocation>
</comment>
<evidence type="ECO:0000256" key="9">
    <source>
        <dbReference type="SAM" id="Phobius"/>
    </source>
</evidence>
<dbReference type="InterPro" id="IPR003593">
    <property type="entry name" value="AAA+_ATPase"/>
</dbReference>
<evidence type="ECO:0000256" key="2">
    <source>
        <dbReference type="ARBA" id="ARBA00005417"/>
    </source>
</evidence>
<proteinExistence type="inferred from homology"/>
<evidence type="ECO:0000256" key="8">
    <source>
        <dbReference type="ARBA" id="ARBA00023136"/>
    </source>
</evidence>